<dbReference type="AlphaFoldDB" id="A0A931IFU9"/>
<dbReference type="Pfam" id="PF01636">
    <property type="entry name" value="APH"/>
    <property type="match status" value="1"/>
</dbReference>
<dbReference type="EMBL" id="JADMLG010000012">
    <property type="protein sequence ID" value="MBH0779788.1"/>
    <property type="molecule type" value="Genomic_DNA"/>
</dbReference>
<gene>
    <name evidence="2" type="ORF">IT779_26295</name>
</gene>
<dbReference type="InterPro" id="IPR011009">
    <property type="entry name" value="Kinase-like_dom_sf"/>
</dbReference>
<dbReference type="InterPro" id="IPR015897">
    <property type="entry name" value="CHK_kinase-like"/>
</dbReference>
<reference evidence="2" key="1">
    <citation type="submission" date="2020-11" db="EMBL/GenBank/DDBJ databases">
        <title>Nocardia NEAU-351.nov., a novel actinomycete isolated from the cow dung.</title>
        <authorList>
            <person name="Zhang X."/>
        </authorList>
    </citation>
    <scope>NUCLEOTIDE SEQUENCE</scope>
    <source>
        <strain evidence="2">NEAU-351</strain>
    </source>
</reference>
<accession>A0A931IFU9</accession>
<dbReference type="Proteomes" id="UP000655751">
    <property type="component" value="Unassembled WGS sequence"/>
</dbReference>
<evidence type="ECO:0000313" key="2">
    <source>
        <dbReference type="EMBL" id="MBH0779788.1"/>
    </source>
</evidence>
<proteinExistence type="predicted"/>
<organism evidence="2 3">
    <name type="scientific">Nocardia bovistercoris</name>
    <dbReference type="NCBI Taxonomy" id="2785916"/>
    <lineage>
        <taxon>Bacteria</taxon>
        <taxon>Bacillati</taxon>
        <taxon>Actinomycetota</taxon>
        <taxon>Actinomycetes</taxon>
        <taxon>Mycobacteriales</taxon>
        <taxon>Nocardiaceae</taxon>
        <taxon>Nocardia</taxon>
    </lineage>
</organism>
<dbReference type="SUPFAM" id="SSF56112">
    <property type="entry name" value="Protein kinase-like (PK-like)"/>
    <property type="match status" value="1"/>
</dbReference>
<sequence>MSTYSPIPAKPDDVTASWMSTVLTAATATPVTVHEVTVGAVGTGQTAATYRVEATYSGQPDLPASFIVKLPYQDPEVRARVSPSYRSEHAFYTEVADTVRAPVPRTFHCEIGQDGADFVLLMEDLAPATQGDQLAGCDIDSARLAVEALAGLHGPRWCDPSWQAFTGATMPKPDAATARGMGDIAAMAADMTLEKLGHAMSAETGQTLRAANALVADWLMLEPDRFCLLHGDYRLDNLLFDPTGTRVTVVDWQTLTVGLPARDLAYFVATGLLPDVRAAAESDLVRDYHRALCAYGVEDYGESDCWRDYRLGLLQIPLLTSFGTAFSASTDRGDEMMVAMLERGCRAIRELGSLELIRELS</sequence>
<evidence type="ECO:0000259" key="1">
    <source>
        <dbReference type="SMART" id="SM00587"/>
    </source>
</evidence>
<keyword evidence="3" id="KW-1185">Reference proteome</keyword>
<dbReference type="SMART" id="SM00587">
    <property type="entry name" value="CHK"/>
    <property type="match status" value="1"/>
</dbReference>
<dbReference type="Gene3D" id="3.90.1200.10">
    <property type="match status" value="1"/>
</dbReference>
<protein>
    <submittedName>
        <fullName evidence="2">Phosphotransferase</fullName>
    </submittedName>
</protein>
<name>A0A931IFU9_9NOCA</name>
<comment type="caution">
    <text evidence="2">The sequence shown here is derived from an EMBL/GenBank/DDBJ whole genome shotgun (WGS) entry which is preliminary data.</text>
</comment>
<dbReference type="PANTHER" id="PTHR11012">
    <property type="entry name" value="PROTEIN KINASE-LIKE DOMAIN-CONTAINING"/>
    <property type="match status" value="1"/>
</dbReference>
<dbReference type="InterPro" id="IPR002575">
    <property type="entry name" value="Aminoglycoside_PTrfase"/>
</dbReference>
<dbReference type="RefSeq" id="WP_196152101.1">
    <property type="nucleotide sequence ID" value="NZ_JADMLG010000012.1"/>
</dbReference>
<evidence type="ECO:0000313" key="3">
    <source>
        <dbReference type="Proteomes" id="UP000655751"/>
    </source>
</evidence>
<dbReference type="PANTHER" id="PTHR11012:SF30">
    <property type="entry name" value="PROTEIN KINASE-LIKE DOMAIN-CONTAINING"/>
    <property type="match status" value="1"/>
</dbReference>
<feature type="domain" description="CHK kinase-like" evidence="1">
    <location>
        <begin position="120"/>
        <end position="298"/>
    </location>
</feature>